<organism evidence="7 8">
    <name type="scientific">Limulus polyphemus</name>
    <name type="common">Atlantic horseshoe crab</name>
    <dbReference type="NCBI Taxonomy" id="6850"/>
    <lineage>
        <taxon>Eukaryota</taxon>
        <taxon>Metazoa</taxon>
        <taxon>Ecdysozoa</taxon>
        <taxon>Arthropoda</taxon>
        <taxon>Chelicerata</taxon>
        <taxon>Merostomata</taxon>
        <taxon>Xiphosura</taxon>
        <taxon>Limulidae</taxon>
        <taxon>Limulus</taxon>
    </lineage>
</organism>
<feature type="repeat" description="CSPG" evidence="5">
    <location>
        <begin position="1182"/>
        <end position="1271"/>
    </location>
</feature>
<dbReference type="Proteomes" id="UP000694941">
    <property type="component" value="Unplaced"/>
</dbReference>
<proteinExistence type="predicted"/>
<keyword evidence="4" id="KW-0106">Calcium</keyword>
<feature type="repeat" description="CSPG" evidence="5">
    <location>
        <begin position="714"/>
        <end position="816"/>
    </location>
</feature>
<feature type="repeat" description="CSPG" evidence="5">
    <location>
        <begin position="593"/>
        <end position="685"/>
    </location>
</feature>
<gene>
    <name evidence="8" type="primary">LOC106469196</name>
</gene>
<protein>
    <submittedName>
        <fullName evidence="8">FRAS1-related extracellular matrix protein 2-like</fullName>
    </submittedName>
</protein>
<keyword evidence="2" id="KW-0677">Repeat</keyword>
<feature type="repeat" description="CSPG" evidence="5">
    <location>
        <begin position="348"/>
        <end position="454"/>
    </location>
</feature>
<dbReference type="Pfam" id="PF16184">
    <property type="entry name" value="Cadherin_3"/>
    <property type="match status" value="11"/>
</dbReference>
<accession>A0ABM1BMR0</accession>
<feature type="domain" description="Cadherin" evidence="6">
    <location>
        <begin position="840"/>
        <end position="954"/>
    </location>
</feature>
<evidence type="ECO:0000259" key="6">
    <source>
        <dbReference type="PROSITE" id="PS50268"/>
    </source>
</evidence>
<dbReference type="PROSITE" id="PS51854">
    <property type="entry name" value="CSPG"/>
    <property type="match status" value="11"/>
</dbReference>
<keyword evidence="1" id="KW-0732">Signal</keyword>
<evidence type="ECO:0000313" key="8">
    <source>
        <dbReference type="RefSeq" id="XP_013785117.2"/>
    </source>
</evidence>
<keyword evidence="3" id="KW-0325">Glycoprotein</keyword>
<evidence type="ECO:0000256" key="2">
    <source>
        <dbReference type="ARBA" id="ARBA00022737"/>
    </source>
</evidence>
<feature type="repeat" description="CSPG" evidence="5">
    <location>
        <begin position="476"/>
        <end position="567"/>
    </location>
</feature>
<evidence type="ECO:0000256" key="5">
    <source>
        <dbReference type="PROSITE-ProRule" id="PRU01201"/>
    </source>
</evidence>
<evidence type="ECO:0000256" key="4">
    <source>
        <dbReference type="PROSITE-ProRule" id="PRU00043"/>
    </source>
</evidence>
<feature type="repeat" description="CSPG" evidence="5">
    <location>
        <begin position="1"/>
        <end position="79"/>
    </location>
</feature>
<feature type="repeat" description="CSPG" evidence="5">
    <location>
        <begin position="104"/>
        <end position="192"/>
    </location>
</feature>
<sequence length="1400" mass="157386">MTAITPRILSAQDLETPPENLIFNITSPLGYGEGHIVSTDDQNVPITSFYQKDLDDLKIAYKPPASDSNIKRTFEIKMEVIDAEGLNSEPFSLMIVVHPKNTLAPLATRNSGLMLFEGQSRKLQSSKNLEIADENNIDEVIVSVSDGLRHGQLLFMGSPVKQFSPADLDAGLVTYQHDGSETYSDNIIFMLNDRTKQVEFLFPVIIYPDDDEPPVLDVNTGLTIAEGEKRKITPFVLSATDVDSDDLTIKYELQQPFSSEGEILKKQLEVPNDLQNWQFVDGNYERPITTWTQHDLLEGKILYRHSGEHKTEPVIEKIRFRISDDNIPPNESNDKEFVIKIIPLDKIPPEPYPGTPLEMVVDEFENADITKKHLHFTDIDTKDRKLKYKITREPYDTDPNNPLDPGKVVLSEKPDQEVTEFTQAQINHHKIAYKPPSVEQGIIPRVIQFEFEVEDLAGNVLPGQIFTIRLLPVDNKPPTIRNKGLEVFENGFVNISPDVLDADDIDTDPNFILFTLKQVPNNGNINHGDVKLEKEDNFTKNDIADGLINYVNSGAEKENDKFEVEVSDGTHKVPITVNVKIRPIDDEPPILQLAPGTIGLSIDVREGGRTHITNKVIKATDPDTDDLKITFFIDDPPTQGRIELNGISTDKFTQEDVEKNTIFYVHNGDEIGENSTVDTFKLSVSDLSNDLLFGGNKINYIQVDVNIEPVDNVAPEVTVGPELVVPEANKSIISTFHLNAVDIDTNDDDIVCTIQVQPLHGYVENISPAPGSEKSRIGIPVTAFKISDIKKYHINYVQSVHKRVEPINDSLTFSCSDGINFSPHSLIPIKIEPTNDEIPEIFMREFIVQEGMKLSIDLPILNADDLDIPEDTLTFRVKTKPEHGKIVIQLATGDEEIDSFTLDQISLGSSILYEHDDSETTEDVLELELTDGLHNISKKVLVIVLPVDDETPRLAINDGLEVGKGESKIITNTVLKAEDLDTEDSDIIFVVRQPPKHGEFIILDPISRLPLFNLTKGSNFTQGDIDEEVIMYTHTGREGVRDLIKFDITDGYNTYVDRYFWISVEGADQIFPDVINKGVELPEGGKVTLTTDVISTSDLNSDDEHLRFIITRPPIRGYLESTDNPGVPVTSFTQLDLAGSKIYYVHTDDEEIKMDRFEFEATDGYNSVYRTFRISISDIDNKKPLLFLNKLRVLEDGEKLITPFEVKVEDKDTDDKKVKFTITQGPVHGKILYNKLQPIKVFTLEDLRQNKISYHHDGSESTQDGFSFTITDGTHMDFYVYPDTAKETRKPQTLEIEIVPFDNSIPQIVINKGASSIDLLDNGQLGYRFTNKILRAEDSDSQNIILEYTITIPPKHGSIINKAVGNESISNFTQGRPIFKNISNFTQGRPIFKNISNFTQ</sequence>
<feature type="repeat" description="CSPG" evidence="5">
    <location>
        <begin position="837"/>
        <end position="930"/>
    </location>
</feature>
<reference evidence="8" key="1">
    <citation type="submission" date="2025-08" db="UniProtKB">
        <authorList>
            <consortium name="RefSeq"/>
        </authorList>
    </citation>
    <scope>IDENTIFICATION</scope>
    <source>
        <tissue evidence="8">Muscle</tissue>
    </source>
</reference>
<dbReference type="PANTHER" id="PTHR45739:SF8">
    <property type="entry name" value="FRAS1-RELATED EXTRACELLULAR MATRIX PROTEIN 1"/>
    <property type="match status" value="1"/>
</dbReference>
<feature type="repeat" description="CSPG" evidence="5">
    <location>
        <begin position="1070"/>
        <end position="1162"/>
    </location>
</feature>
<evidence type="ECO:0000256" key="1">
    <source>
        <dbReference type="ARBA" id="ARBA00022729"/>
    </source>
</evidence>
<evidence type="ECO:0000313" key="7">
    <source>
        <dbReference type="Proteomes" id="UP000694941"/>
    </source>
</evidence>
<dbReference type="RefSeq" id="XP_013785117.2">
    <property type="nucleotide sequence ID" value="XM_013929663.2"/>
</dbReference>
<dbReference type="PROSITE" id="PS50268">
    <property type="entry name" value="CADHERIN_2"/>
    <property type="match status" value="1"/>
</dbReference>
<dbReference type="InterPro" id="IPR002126">
    <property type="entry name" value="Cadherin-like_dom"/>
</dbReference>
<keyword evidence="7" id="KW-1185">Reference proteome</keyword>
<dbReference type="GeneID" id="106469196"/>
<feature type="repeat" description="CSPG" evidence="5">
    <location>
        <begin position="951"/>
        <end position="1049"/>
    </location>
</feature>
<name>A0ABM1BMR0_LIMPO</name>
<dbReference type="InterPro" id="IPR051561">
    <property type="entry name" value="FRAS1_ECM"/>
</dbReference>
<dbReference type="InterPro" id="IPR039005">
    <property type="entry name" value="CSPG_rpt"/>
</dbReference>
<feature type="repeat" description="CSPG" evidence="5">
    <location>
        <begin position="213"/>
        <end position="323"/>
    </location>
</feature>
<dbReference type="PANTHER" id="PTHR45739">
    <property type="entry name" value="MATRIX PROTEIN, PUTATIVE-RELATED"/>
    <property type="match status" value="1"/>
</dbReference>
<evidence type="ECO:0000256" key="3">
    <source>
        <dbReference type="ARBA" id="ARBA00023180"/>
    </source>
</evidence>
<feature type="non-terminal residue" evidence="8">
    <location>
        <position position="1400"/>
    </location>
</feature>